<dbReference type="SMART" id="SM00327">
    <property type="entry name" value="VWA"/>
    <property type="match status" value="1"/>
</dbReference>
<evidence type="ECO:0000256" key="1">
    <source>
        <dbReference type="SAM" id="MobiDB-lite"/>
    </source>
</evidence>
<proteinExistence type="predicted"/>
<feature type="transmembrane region" description="Helical" evidence="2">
    <location>
        <begin position="817"/>
        <end position="835"/>
    </location>
</feature>
<organism evidence="4 5">
    <name type="scientific">Rubripirellula lacrimiformis</name>
    <dbReference type="NCBI Taxonomy" id="1930273"/>
    <lineage>
        <taxon>Bacteria</taxon>
        <taxon>Pseudomonadati</taxon>
        <taxon>Planctomycetota</taxon>
        <taxon>Planctomycetia</taxon>
        <taxon>Pirellulales</taxon>
        <taxon>Pirellulaceae</taxon>
        <taxon>Rubripirellula</taxon>
    </lineage>
</organism>
<keyword evidence="5" id="KW-1185">Reference proteome</keyword>
<evidence type="ECO:0000313" key="5">
    <source>
        <dbReference type="Proteomes" id="UP000318538"/>
    </source>
</evidence>
<dbReference type="RefSeq" id="WP_145170154.1">
    <property type="nucleotide sequence ID" value="NZ_CP036525.1"/>
</dbReference>
<dbReference type="Pfam" id="PF13519">
    <property type="entry name" value="VWA_2"/>
    <property type="match status" value="1"/>
</dbReference>
<dbReference type="SUPFAM" id="SSF53300">
    <property type="entry name" value="vWA-like"/>
    <property type="match status" value="1"/>
</dbReference>
<keyword evidence="2" id="KW-0812">Transmembrane</keyword>
<feature type="compositionally biased region" description="Low complexity" evidence="1">
    <location>
        <begin position="506"/>
        <end position="525"/>
    </location>
</feature>
<dbReference type="InterPro" id="IPR002035">
    <property type="entry name" value="VWF_A"/>
</dbReference>
<dbReference type="OrthoDB" id="228877at2"/>
<evidence type="ECO:0000256" key="2">
    <source>
        <dbReference type="SAM" id="Phobius"/>
    </source>
</evidence>
<feature type="transmembrane region" description="Helical" evidence="2">
    <location>
        <begin position="6"/>
        <end position="24"/>
    </location>
</feature>
<dbReference type="NCBIfam" id="TIGR02226">
    <property type="entry name" value="two_anch"/>
    <property type="match status" value="1"/>
</dbReference>
<dbReference type="KEGG" id="rlc:K227x_29040"/>
<evidence type="ECO:0000313" key="4">
    <source>
        <dbReference type="EMBL" id="QDT04512.1"/>
    </source>
</evidence>
<feature type="region of interest" description="Disordered" evidence="1">
    <location>
        <begin position="479"/>
        <end position="527"/>
    </location>
</feature>
<dbReference type="InterPro" id="IPR036465">
    <property type="entry name" value="vWFA_dom_sf"/>
</dbReference>
<feature type="compositionally biased region" description="Polar residues" evidence="1">
    <location>
        <begin position="482"/>
        <end position="493"/>
    </location>
</feature>
<keyword evidence="2" id="KW-1133">Transmembrane helix</keyword>
<feature type="region of interest" description="Disordered" evidence="1">
    <location>
        <begin position="190"/>
        <end position="220"/>
    </location>
</feature>
<dbReference type="Proteomes" id="UP000318538">
    <property type="component" value="Chromosome"/>
</dbReference>
<feature type="compositionally biased region" description="Polar residues" evidence="1">
    <location>
        <begin position="346"/>
        <end position="360"/>
    </location>
</feature>
<keyword evidence="2" id="KW-0472">Membrane</keyword>
<gene>
    <name evidence="4" type="ORF">K227x_29040</name>
</gene>
<dbReference type="AlphaFoldDB" id="A0A517NBK4"/>
<sequence length="856" mass="91676">MSLLAPIFFAGALAIGLPILFHLIRRQPKSHAVFSSLMFLEATPPRLTRRSRLDHWPLLLIRALALLLLALAFAKPFLRSALQTDAELPARRFVLLVDTSASMQRSGLWQQALAHADTVLNDLLPNDQVALITFDRTPQTRLRWEQSGEMPLEGRRDAIRSALAELRPTWMATDTAAALTYAAEFAVSSGESDDDVDSQSGGASTVGPNASDDDSQAVGSADDDVVDLDVAGADGSGRDSALLDQATIILISDLQSGSQLEGLQSFAWPEQVQVDVRQVGSGQRTNASAVVLSDAVNELSDRDGESGTGRGTDQVRVRVANASDSAVADFAIGWESAMDAAAVAQPSGSSTDAKSNSTGTGELVRSESAGNVPGAEIASDGGLANGRMPIQVPPGQSRIVRMDRPRDGATALVISGDDVDFDNVRWMVMEESRQQRIAFLGAPAAVDSDAVRDNLLYYLQRVPLDDAGRQVTVEFVDPGSILSESSGNDSEVTPSAAEDSVGTDPASSGSAVSPDASSESAATAADKNDAAVPVFSSDDWDPKTTPLVVVAMPLESIMTDRLASYMELGGRVWVVLDRPDPASGMAVTLGNLAGQSIRLTEAKVDDYHMMSKIDFGHPVFQAMSDPQFNDFTKVRFWSHRSLTGLDQDWNVLARFDDGEVALAERVMGRGRLMVASFGWQPNASQLALSTKFIPLVAGILGSDSQGMAGTEGIVGQNVPYNQGAGLQIVGPDDKPMPYQTASDRLLIDKPGVYRVVDGDQQHRFAMNLAVSESQTDALGADSLEQWGVKLGEMVDAKTAEATDRQLRDQELESRQKLWRWALLIALGLLGIETLWGRWLSRRRPGDAGSFRPSVDG</sequence>
<dbReference type="InterPro" id="IPR011933">
    <property type="entry name" value="Double_TM_dom"/>
</dbReference>
<feature type="region of interest" description="Disordered" evidence="1">
    <location>
        <begin position="343"/>
        <end position="394"/>
    </location>
</feature>
<dbReference type="PANTHER" id="PTHR37464:SF1">
    <property type="entry name" value="BLL2463 PROTEIN"/>
    <property type="match status" value="1"/>
</dbReference>
<protein>
    <recommendedName>
        <fullName evidence="3">VWFA domain-containing protein</fullName>
    </recommendedName>
</protein>
<evidence type="ECO:0000259" key="3">
    <source>
        <dbReference type="PROSITE" id="PS50234"/>
    </source>
</evidence>
<feature type="domain" description="VWFA" evidence="3">
    <location>
        <begin position="92"/>
        <end position="338"/>
    </location>
</feature>
<dbReference type="PROSITE" id="PS50234">
    <property type="entry name" value="VWFA"/>
    <property type="match status" value="1"/>
</dbReference>
<dbReference type="InterPro" id="IPR024163">
    <property type="entry name" value="Aerotolerance_reg_N"/>
</dbReference>
<reference evidence="4 5" key="1">
    <citation type="submission" date="2019-02" db="EMBL/GenBank/DDBJ databases">
        <title>Deep-cultivation of Planctomycetes and their phenomic and genomic characterization uncovers novel biology.</title>
        <authorList>
            <person name="Wiegand S."/>
            <person name="Jogler M."/>
            <person name="Boedeker C."/>
            <person name="Pinto D."/>
            <person name="Vollmers J."/>
            <person name="Rivas-Marin E."/>
            <person name="Kohn T."/>
            <person name="Peeters S.H."/>
            <person name="Heuer A."/>
            <person name="Rast P."/>
            <person name="Oberbeckmann S."/>
            <person name="Bunk B."/>
            <person name="Jeske O."/>
            <person name="Meyerdierks A."/>
            <person name="Storesund J.E."/>
            <person name="Kallscheuer N."/>
            <person name="Luecker S."/>
            <person name="Lage O.M."/>
            <person name="Pohl T."/>
            <person name="Merkel B.J."/>
            <person name="Hornburger P."/>
            <person name="Mueller R.-W."/>
            <person name="Bruemmer F."/>
            <person name="Labrenz M."/>
            <person name="Spormann A.M."/>
            <person name="Op den Camp H."/>
            <person name="Overmann J."/>
            <person name="Amann R."/>
            <person name="Jetten M.S.M."/>
            <person name="Mascher T."/>
            <person name="Medema M.H."/>
            <person name="Devos D.P."/>
            <person name="Kaster A.-K."/>
            <person name="Ovreas L."/>
            <person name="Rohde M."/>
            <person name="Galperin M.Y."/>
            <person name="Jogler C."/>
        </authorList>
    </citation>
    <scope>NUCLEOTIDE SEQUENCE [LARGE SCALE GENOMIC DNA]</scope>
    <source>
        <strain evidence="4 5">K22_7</strain>
    </source>
</reference>
<dbReference type="Gene3D" id="3.40.50.410">
    <property type="entry name" value="von Willebrand factor, type A domain"/>
    <property type="match status" value="1"/>
</dbReference>
<dbReference type="CDD" id="cd00198">
    <property type="entry name" value="vWFA"/>
    <property type="match status" value="1"/>
</dbReference>
<name>A0A517NBK4_9BACT</name>
<feature type="compositionally biased region" description="Acidic residues" evidence="1">
    <location>
        <begin position="211"/>
        <end position="220"/>
    </location>
</feature>
<feature type="transmembrane region" description="Helical" evidence="2">
    <location>
        <begin position="56"/>
        <end position="74"/>
    </location>
</feature>
<dbReference type="Pfam" id="PF07584">
    <property type="entry name" value="BatA"/>
    <property type="match status" value="1"/>
</dbReference>
<dbReference type="EMBL" id="CP036525">
    <property type="protein sequence ID" value="QDT04512.1"/>
    <property type="molecule type" value="Genomic_DNA"/>
</dbReference>
<dbReference type="PANTHER" id="PTHR37464">
    <property type="entry name" value="BLL2463 PROTEIN"/>
    <property type="match status" value="1"/>
</dbReference>
<accession>A0A517NBK4</accession>